<proteinExistence type="predicted"/>
<reference evidence="1 2" key="1">
    <citation type="submission" date="2020-08" db="EMBL/GenBank/DDBJ databases">
        <title>Genomic Encyclopedia of Type Strains, Phase IV (KMG-IV): sequencing the most valuable type-strain genomes for metagenomic binning, comparative biology and taxonomic classification.</title>
        <authorList>
            <person name="Goeker M."/>
        </authorList>
    </citation>
    <scope>NUCLEOTIDE SEQUENCE [LARGE SCALE GENOMIC DNA]</scope>
    <source>
        <strain evidence="1 2">DSM 11805</strain>
    </source>
</reference>
<dbReference type="Proteomes" id="UP000572212">
    <property type="component" value="Unassembled WGS sequence"/>
</dbReference>
<evidence type="ECO:0008006" key="3">
    <source>
        <dbReference type="Google" id="ProtNLM"/>
    </source>
</evidence>
<protein>
    <recommendedName>
        <fullName evidence="3">Hydrolase</fullName>
    </recommendedName>
</protein>
<dbReference type="AlphaFoldDB" id="A0A841RHB9"/>
<dbReference type="RefSeq" id="WP_184243277.1">
    <property type="nucleotide sequence ID" value="NZ_BAAACU010000020.1"/>
</dbReference>
<keyword evidence="2" id="KW-1185">Reference proteome</keyword>
<comment type="caution">
    <text evidence="1">The sequence shown here is derived from an EMBL/GenBank/DDBJ whole genome shotgun (WGS) entry which is preliminary data.</text>
</comment>
<accession>A0A841RHB9</accession>
<name>A0A841RHB9_9BACI</name>
<sequence>MGKKTYYVNIGTHEISQIPYGENAMYTIEADDMEVFQLREKFNDINDAEVGTYIRSHIPYVPYHKDGENDSYDKGLQEAIQLIYQLGNEKTKKDLEELGLYKRK</sequence>
<gene>
    <name evidence="1" type="ORF">GGQ92_000014</name>
</gene>
<dbReference type="EMBL" id="JACHON010000001">
    <property type="protein sequence ID" value="MBB6511247.1"/>
    <property type="molecule type" value="Genomic_DNA"/>
</dbReference>
<organism evidence="1 2">
    <name type="scientific">Gracilibacillus halotolerans</name>
    <dbReference type="NCBI Taxonomy" id="74386"/>
    <lineage>
        <taxon>Bacteria</taxon>
        <taxon>Bacillati</taxon>
        <taxon>Bacillota</taxon>
        <taxon>Bacilli</taxon>
        <taxon>Bacillales</taxon>
        <taxon>Bacillaceae</taxon>
        <taxon>Gracilibacillus</taxon>
    </lineage>
</organism>
<evidence type="ECO:0000313" key="1">
    <source>
        <dbReference type="EMBL" id="MBB6511247.1"/>
    </source>
</evidence>
<evidence type="ECO:0000313" key="2">
    <source>
        <dbReference type="Proteomes" id="UP000572212"/>
    </source>
</evidence>